<sequence>LDELGYFLSDIEKVIKPDYASPEISSKENEEDIFYIVQIPW</sequence>
<dbReference type="EMBL" id="CAJVPS010013765">
    <property type="protein sequence ID" value="CAG8678971.1"/>
    <property type="molecule type" value="Genomic_DNA"/>
</dbReference>
<proteinExistence type="predicted"/>
<feature type="non-terminal residue" evidence="1">
    <location>
        <position position="1"/>
    </location>
</feature>
<comment type="caution">
    <text evidence="1">The sequence shown here is derived from an EMBL/GenBank/DDBJ whole genome shotgun (WGS) entry which is preliminary data.</text>
</comment>
<keyword evidence="2" id="KW-1185">Reference proteome</keyword>
<reference evidence="1" key="1">
    <citation type="submission" date="2021-06" db="EMBL/GenBank/DDBJ databases">
        <authorList>
            <person name="Kallberg Y."/>
            <person name="Tangrot J."/>
            <person name="Rosling A."/>
        </authorList>
    </citation>
    <scope>NUCLEOTIDE SEQUENCE</scope>
    <source>
        <strain evidence="1">FL130A</strain>
    </source>
</reference>
<protein>
    <submittedName>
        <fullName evidence="1">4200_t:CDS:1</fullName>
    </submittedName>
</protein>
<name>A0A9N9HJJ2_9GLOM</name>
<accession>A0A9N9HJJ2</accession>
<dbReference type="OrthoDB" id="2395593at2759"/>
<organism evidence="1 2">
    <name type="scientific">Ambispora leptoticha</name>
    <dbReference type="NCBI Taxonomy" id="144679"/>
    <lineage>
        <taxon>Eukaryota</taxon>
        <taxon>Fungi</taxon>
        <taxon>Fungi incertae sedis</taxon>
        <taxon>Mucoromycota</taxon>
        <taxon>Glomeromycotina</taxon>
        <taxon>Glomeromycetes</taxon>
        <taxon>Archaeosporales</taxon>
        <taxon>Ambisporaceae</taxon>
        <taxon>Ambispora</taxon>
    </lineage>
</organism>
<dbReference type="AlphaFoldDB" id="A0A9N9HJJ2"/>
<evidence type="ECO:0000313" key="1">
    <source>
        <dbReference type="EMBL" id="CAG8678971.1"/>
    </source>
</evidence>
<gene>
    <name evidence="1" type="ORF">ALEPTO_LOCUS10800</name>
</gene>
<evidence type="ECO:0000313" key="2">
    <source>
        <dbReference type="Proteomes" id="UP000789508"/>
    </source>
</evidence>
<dbReference type="Proteomes" id="UP000789508">
    <property type="component" value="Unassembled WGS sequence"/>
</dbReference>